<dbReference type="InterPro" id="IPR003960">
    <property type="entry name" value="ATPase_AAA_CS"/>
</dbReference>
<dbReference type="FunFam" id="3.40.50.300:FF:000012">
    <property type="entry name" value="Transitional endoplasmic reticulum ATPase"/>
    <property type="match status" value="1"/>
</dbReference>
<dbReference type="GO" id="GO:0016887">
    <property type="term" value="F:ATP hydrolysis activity"/>
    <property type="evidence" value="ECO:0007669"/>
    <property type="project" value="InterPro"/>
</dbReference>
<keyword evidence="6" id="KW-1185">Reference proteome</keyword>
<evidence type="ECO:0000256" key="3">
    <source>
        <dbReference type="SAM" id="MobiDB-lite"/>
    </source>
</evidence>
<keyword evidence="1" id="KW-0547">Nucleotide-binding</keyword>
<name>K8F1S5_9CHLO</name>
<feature type="region of interest" description="Disordered" evidence="3">
    <location>
        <begin position="1"/>
        <end position="83"/>
    </location>
</feature>
<dbReference type="InterPro" id="IPR027417">
    <property type="entry name" value="P-loop_NTPase"/>
</dbReference>
<accession>K8F1S5</accession>
<evidence type="ECO:0000313" key="6">
    <source>
        <dbReference type="Proteomes" id="UP000198341"/>
    </source>
</evidence>
<dbReference type="PANTHER" id="PTHR23077">
    <property type="entry name" value="AAA-FAMILY ATPASE"/>
    <property type="match status" value="1"/>
</dbReference>
<feature type="domain" description="AAA+ ATPase" evidence="4">
    <location>
        <begin position="809"/>
        <end position="953"/>
    </location>
</feature>
<dbReference type="SUPFAM" id="SSF52540">
    <property type="entry name" value="P-loop containing nucleoside triphosphate hydrolases"/>
    <property type="match status" value="2"/>
</dbReference>
<keyword evidence="2" id="KW-0067">ATP-binding</keyword>
<dbReference type="GeneID" id="19016779"/>
<gene>
    <name evidence="5" type="ORF">Bathy03g02420</name>
</gene>
<dbReference type="Gene3D" id="1.10.8.60">
    <property type="match status" value="2"/>
</dbReference>
<dbReference type="InterPro" id="IPR003959">
    <property type="entry name" value="ATPase_AAA_core"/>
</dbReference>
<dbReference type="InterPro" id="IPR003593">
    <property type="entry name" value="AAA+_ATPase"/>
</dbReference>
<evidence type="ECO:0000259" key="4">
    <source>
        <dbReference type="SMART" id="SM00382"/>
    </source>
</evidence>
<dbReference type="Gene3D" id="3.40.50.300">
    <property type="entry name" value="P-loop containing nucleotide triphosphate hydrolases"/>
    <property type="match status" value="2"/>
</dbReference>
<dbReference type="Proteomes" id="UP000198341">
    <property type="component" value="Chromosome 3"/>
</dbReference>
<dbReference type="GO" id="GO:0009507">
    <property type="term" value="C:chloroplast"/>
    <property type="evidence" value="ECO:0007669"/>
    <property type="project" value="TreeGrafter"/>
</dbReference>
<feature type="compositionally biased region" description="Polar residues" evidence="3">
    <location>
        <begin position="417"/>
        <end position="427"/>
    </location>
</feature>
<dbReference type="InterPro" id="IPR050168">
    <property type="entry name" value="AAA_ATPase_domain"/>
</dbReference>
<feature type="compositionally biased region" description="Acidic residues" evidence="3">
    <location>
        <begin position="431"/>
        <end position="440"/>
    </location>
</feature>
<dbReference type="OrthoDB" id="27435at2759"/>
<evidence type="ECO:0000256" key="2">
    <source>
        <dbReference type="ARBA" id="ARBA00022840"/>
    </source>
</evidence>
<protein>
    <recommendedName>
        <fullName evidence="4">AAA+ ATPase domain-containing protein</fullName>
    </recommendedName>
</protein>
<dbReference type="KEGG" id="bpg:Bathy03g02420"/>
<evidence type="ECO:0000256" key="1">
    <source>
        <dbReference type="ARBA" id="ARBA00022741"/>
    </source>
</evidence>
<dbReference type="STRING" id="41875.K8F1S5"/>
<dbReference type="RefSeq" id="XP_007514016.1">
    <property type="nucleotide sequence ID" value="XM_007513954.1"/>
</dbReference>
<evidence type="ECO:0000313" key="5">
    <source>
        <dbReference type="EMBL" id="CCO15453.1"/>
    </source>
</evidence>
<feature type="domain" description="AAA+ ATPase" evidence="4">
    <location>
        <begin position="504"/>
        <end position="654"/>
    </location>
</feature>
<dbReference type="GO" id="GO:0005524">
    <property type="term" value="F:ATP binding"/>
    <property type="evidence" value="ECO:0007669"/>
    <property type="project" value="UniProtKB-KW"/>
</dbReference>
<dbReference type="FunFam" id="3.40.50.300:FF:000661">
    <property type="entry name" value="calmodulin-interacting protein 111 isoform X1"/>
    <property type="match status" value="1"/>
</dbReference>
<dbReference type="AlphaFoldDB" id="K8F1S5"/>
<dbReference type="Pfam" id="PF00004">
    <property type="entry name" value="AAA"/>
    <property type="match status" value="2"/>
</dbReference>
<dbReference type="PANTHER" id="PTHR23077:SF27">
    <property type="entry name" value="ATPASE FAMILY GENE 2 PROTEIN HOMOLOG A"/>
    <property type="match status" value="1"/>
</dbReference>
<proteinExistence type="predicted"/>
<feature type="region of interest" description="Disordered" evidence="3">
    <location>
        <begin position="411"/>
        <end position="441"/>
    </location>
</feature>
<dbReference type="InterPro" id="IPR041569">
    <property type="entry name" value="AAA_lid_3"/>
</dbReference>
<dbReference type="SMART" id="SM00382">
    <property type="entry name" value="AAA"/>
    <property type="match status" value="2"/>
</dbReference>
<sequence length="1053" mass="113466">MGNQKRKKKPPVTGEADGEFEANFPSFPSHASREMTAVTIAEDAEETQEEKTSSSSRFSSLGRLKRNEEGASSSSSPSVDFGSNLTANVYAREEGQDASLDVFISRAFAKKNGISNFERVLISVMATTRQETTPRGGGALTTPGGGAEAGLGNTLTFCMPEDADVASVVGERKATLGTPVAKALGGESAMMKKVNQRGTAMQRPCVFAEDEDVVRERFRGGEWKALDVRHVAGAMLDLDVAAPDDAVREACDGRFAVPGKSAVHSALEKSQVSLSRRLWLSLGCPPADALVCVRKATRGGLRKVKKVTLKLYAMEAAFAVRAEGAWLRDSLARNRRTTRNDLSSLEMLALRALRDRGYRVGQIVRLPLLGVSALFEVISMTTTGDENMNAFVSNDEIGEIDEETETCELLGRDANESDTNAKSQDGKNNNNEEEEEDEEDHIGSAVFRARAPGASIKSESSSSLNKSRTRNVLAGCESHIVALKDIVTLPLVNADLFKKCGVAPPRGALLWGPPGTGKTLLARHAAETSNATLFVVDGPELVGSVVGETEEAIREVFRAAAKAKPAIVLIDELDALCPSRGENVQNSGGSSGKGGEESNLNTRAVAALTEIFDGNVVNLDGIVVLATTNRPDAVDVGLRRPGRFDRELEVNAPDPQQRFEILKSHLGTIKHDLTEEIIRETAWTMHGFVGADIAQLVRDAASNAMRRIIADQQRNGNDISGAMSSLQLDETTDIITSPSSSTNDSVTIEDFIVAKNRARPSAMRDINVEISSINWDDVGGQADTKNSLKELVEWAETHPDAMQKIGAKPPNGILLYGPPGCSKTTLARAVASQSKRNFLAVKGPELFSKYVGESEKAVRTLFKRARSVAPSIIFIDEIDGLASSRGGGETKSEGSSVYDRVVTQLLLEMDGLNSSSRAEKIAVIAATNRPDLVDEALLRPGRFDRLLFVKAPETSKERAEILACAFRKTPLAPDVNLERVGDMTEKFTGADLANLAREAALCALEEEDENETEIEAVYMRHVEKAISSGSSTASPEPSAEMLQMYNAFSRRGY</sequence>
<dbReference type="Pfam" id="PF17862">
    <property type="entry name" value="AAA_lid_3"/>
    <property type="match status" value="2"/>
</dbReference>
<dbReference type="PROSITE" id="PS00674">
    <property type="entry name" value="AAA"/>
    <property type="match status" value="1"/>
</dbReference>
<organism evidence="5 6">
    <name type="scientific">Bathycoccus prasinos</name>
    <dbReference type="NCBI Taxonomy" id="41875"/>
    <lineage>
        <taxon>Eukaryota</taxon>
        <taxon>Viridiplantae</taxon>
        <taxon>Chlorophyta</taxon>
        <taxon>Mamiellophyceae</taxon>
        <taxon>Mamiellales</taxon>
        <taxon>Bathycoccaceae</taxon>
        <taxon>Bathycoccus</taxon>
    </lineage>
</organism>
<dbReference type="EMBL" id="FO082276">
    <property type="protein sequence ID" value="CCO15453.1"/>
    <property type="molecule type" value="Genomic_DNA"/>
</dbReference>
<feature type="compositionally biased region" description="Basic residues" evidence="3">
    <location>
        <begin position="1"/>
        <end position="10"/>
    </location>
</feature>
<dbReference type="eggNOG" id="KOG0733">
    <property type="taxonomic scope" value="Eukaryota"/>
</dbReference>
<reference evidence="5 6" key="1">
    <citation type="submission" date="2011-10" db="EMBL/GenBank/DDBJ databases">
        <authorList>
            <person name="Genoscope - CEA"/>
        </authorList>
    </citation>
    <scope>NUCLEOTIDE SEQUENCE [LARGE SCALE GENOMIC DNA]</scope>
    <source>
        <strain evidence="5 6">RCC 1105</strain>
    </source>
</reference>